<evidence type="ECO:0000313" key="10">
    <source>
        <dbReference type="EMBL" id="PMP68564.1"/>
    </source>
</evidence>
<comment type="subcellular location">
    <subcellularLocation>
        <location evidence="1">Cell membrane</location>
        <topology evidence="1">Multi-pass membrane protein</topology>
    </subcellularLocation>
</comment>
<evidence type="ECO:0000256" key="5">
    <source>
        <dbReference type="ARBA" id="ARBA00022989"/>
    </source>
</evidence>
<dbReference type="Pfam" id="PF00924">
    <property type="entry name" value="MS_channel_2nd"/>
    <property type="match status" value="1"/>
</dbReference>
<keyword evidence="3" id="KW-1003">Cell membrane</keyword>
<keyword evidence="4 7" id="KW-0812">Transmembrane</keyword>
<organism evidence="10 11">
    <name type="scientific">Caldisericum exile</name>
    <dbReference type="NCBI Taxonomy" id="693075"/>
    <lineage>
        <taxon>Bacteria</taxon>
        <taxon>Pseudomonadati</taxon>
        <taxon>Caldisericota/Cryosericota group</taxon>
        <taxon>Caldisericota</taxon>
        <taxon>Caldisericia</taxon>
        <taxon>Caldisericales</taxon>
        <taxon>Caldisericaceae</taxon>
        <taxon>Caldisericum</taxon>
    </lineage>
</organism>
<evidence type="ECO:0000259" key="9">
    <source>
        <dbReference type="Pfam" id="PF21082"/>
    </source>
</evidence>
<gene>
    <name evidence="10" type="ORF">C0189_00980</name>
</gene>
<keyword evidence="6 7" id="KW-0472">Membrane</keyword>
<feature type="domain" description="Mechanosensitive ion channel MscS C-terminal" evidence="9">
    <location>
        <begin position="255"/>
        <end position="340"/>
    </location>
</feature>
<dbReference type="SUPFAM" id="SSF82861">
    <property type="entry name" value="Mechanosensitive channel protein MscS (YggB), transmembrane region"/>
    <property type="match status" value="1"/>
</dbReference>
<evidence type="ECO:0000256" key="1">
    <source>
        <dbReference type="ARBA" id="ARBA00004651"/>
    </source>
</evidence>
<evidence type="ECO:0008006" key="12">
    <source>
        <dbReference type="Google" id="ProtNLM"/>
    </source>
</evidence>
<feature type="domain" description="Mechanosensitive ion channel MscS" evidence="8">
    <location>
        <begin position="183"/>
        <end position="249"/>
    </location>
</feature>
<dbReference type="SUPFAM" id="SSF82689">
    <property type="entry name" value="Mechanosensitive channel protein MscS (YggB), C-terminal domain"/>
    <property type="match status" value="1"/>
</dbReference>
<dbReference type="InterPro" id="IPR023408">
    <property type="entry name" value="MscS_beta-dom_sf"/>
</dbReference>
<evidence type="ECO:0000256" key="7">
    <source>
        <dbReference type="SAM" id="Phobius"/>
    </source>
</evidence>
<comment type="caution">
    <text evidence="10">The sequence shown here is derived from an EMBL/GenBank/DDBJ whole genome shotgun (WGS) entry which is preliminary data.</text>
</comment>
<dbReference type="Gene3D" id="2.30.30.60">
    <property type="match status" value="1"/>
</dbReference>
<feature type="transmembrane region" description="Helical" evidence="7">
    <location>
        <begin position="100"/>
        <end position="120"/>
    </location>
</feature>
<reference evidence="10 11" key="1">
    <citation type="submission" date="2018-01" db="EMBL/GenBank/DDBJ databases">
        <title>Metagenomic assembled genomes from two thermal pools in the Uzon Caldera, Kamchatka, Russia.</title>
        <authorList>
            <person name="Wilkins L."/>
            <person name="Ettinger C."/>
        </authorList>
    </citation>
    <scope>NUCLEOTIDE SEQUENCE [LARGE SCALE GENOMIC DNA]</scope>
    <source>
        <strain evidence="10">ZAV-07</strain>
    </source>
</reference>
<dbReference type="InterPro" id="IPR010920">
    <property type="entry name" value="LSM_dom_sf"/>
</dbReference>
<dbReference type="SUPFAM" id="SSF50182">
    <property type="entry name" value="Sm-like ribonucleoproteins"/>
    <property type="match status" value="1"/>
</dbReference>
<feature type="transmembrane region" description="Helical" evidence="7">
    <location>
        <begin position="20"/>
        <end position="41"/>
    </location>
</feature>
<evidence type="ECO:0000256" key="2">
    <source>
        <dbReference type="ARBA" id="ARBA00008017"/>
    </source>
</evidence>
<dbReference type="PANTHER" id="PTHR30566:SF25">
    <property type="entry name" value="INNER MEMBRANE PROTEIN"/>
    <property type="match status" value="1"/>
</dbReference>
<name>A0A2J6WFM2_9BACT</name>
<protein>
    <recommendedName>
        <fullName evidence="12">Mechanosensitive ion channel protein MscS</fullName>
    </recommendedName>
</protein>
<dbReference type="GO" id="GO:0005886">
    <property type="term" value="C:plasma membrane"/>
    <property type="evidence" value="ECO:0007669"/>
    <property type="project" value="UniProtKB-SubCell"/>
</dbReference>
<sequence>MGLINKLLETQIWGNTILRYLISFLIFISLILLIFLTEKILKSIIDKIKDKRDNFGIRLTQFLFRRLGPILYVFAFLVSLEQLNLQDFRTILHSLERGLIAVAIIYVLVAIIDFVYSEILTTSILEETQKKALRALMISIKIVVVLLGIVFIVKNFIPAFDITSILTTFGVGGVIIGLGLQRILQDVLNYFAIIFDKPFVEGEYIVTGDVQGTVSKIGLRSTRLVSLSGEEINIPNSIITSQIVRNWSRLVTRRVQINIGVAFETEKEKLEKMSDILKSAVESVDETVFAFARFSGIGQYSLNFTLAYYINEKDYNKFMELQEKVNIAIVEILKKEGVSIVYPIQVVRVEETHKKDV</sequence>
<evidence type="ECO:0000256" key="6">
    <source>
        <dbReference type="ARBA" id="ARBA00023136"/>
    </source>
</evidence>
<dbReference type="EMBL" id="PNIL01000015">
    <property type="protein sequence ID" value="PMP68564.1"/>
    <property type="molecule type" value="Genomic_DNA"/>
</dbReference>
<evidence type="ECO:0000256" key="3">
    <source>
        <dbReference type="ARBA" id="ARBA00022475"/>
    </source>
</evidence>
<dbReference type="Gene3D" id="3.30.70.100">
    <property type="match status" value="1"/>
</dbReference>
<comment type="similarity">
    <text evidence="2">Belongs to the MscS (TC 1.A.23) family.</text>
</comment>
<evidence type="ECO:0000259" key="8">
    <source>
        <dbReference type="Pfam" id="PF00924"/>
    </source>
</evidence>
<dbReference type="InterPro" id="IPR011014">
    <property type="entry name" value="MscS_channel_TM-2"/>
</dbReference>
<dbReference type="GO" id="GO:0008381">
    <property type="term" value="F:mechanosensitive monoatomic ion channel activity"/>
    <property type="evidence" value="ECO:0007669"/>
    <property type="project" value="UniProtKB-ARBA"/>
</dbReference>
<evidence type="ECO:0000256" key="4">
    <source>
        <dbReference type="ARBA" id="ARBA00022692"/>
    </source>
</evidence>
<dbReference type="InterPro" id="IPR049278">
    <property type="entry name" value="MS_channel_C"/>
</dbReference>
<dbReference type="AlphaFoldDB" id="A0A2J6WFM2"/>
<dbReference type="InterPro" id="IPR011066">
    <property type="entry name" value="MscS_channel_C_sf"/>
</dbReference>
<feature type="transmembrane region" description="Helical" evidence="7">
    <location>
        <begin position="159"/>
        <end position="180"/>
    </location>
</feature>
<dbReference type="Gene3D" id="1.10.287.1260">
    <property type="match status" value="1"/>
</dbReference>
<evidence type="ECO:0000313" key="11">
    <source>
        <dbReference type="Proteomes" id="UP000237040"/>
    </source>
</evidence>
<proteinExistence type="inferred from homology"/>
<feature type="transmembrane region" description="Helical" evidence="7">
    <location>
        <begin position="132"/>
        <end position="153"/>
    </location>
</feature>
<accession>A0A2J6WFM2</accession>
<keyword evidence="5 7" id="KW-1133">Transmembrane helix</keyword>
<feature type="transmembrane region" description="Helical" evidence="7">
    <location>
        <begin position="62"/>
        <end position="80"/>
    </location>
</feature>
<dbReference type="InterPro" id="IPR006685">
    <property type="entry name" value="MscS_channel_2nd"/>
</dbReference>
<dbReference type="Proteomes" id="UP000237040">
    <property type="component" value="Unassembled WGS sequence"/>
</dbReference>
<dbReference type="Pfam" id="PF21082">
    <property type="entry name" value="MS_channel_3rd"/>
    <property type="match status" value="1"/>
</dbReference>
<dbReference type="PANTHER" id="PTHR30566">
    <property type="entry name" value="YNAI-RELATED MECHANOSENSITIVE ION CHANNEL"/>
    <property type="match status" value="1"/>
</dbReference>